<dbReference type="GO" id="GO:0008360">
    <property type="term" value="P:regulation of cell shape"/>
    <property type="evidence" value="ECO:0007669"/>
    <property type="project" value="UniProtKB-KW"/>
</dbReference>
<evidence type="ECO:0000259" key="10">
    <source>
        <dbReference type="Pfam" id="PF03717"/>
    </source>
</evidence>
<dbReference type="InterPro" id="IPR005311">
    <property type="entry name" value="PBP_dimer"/>
</dbReference>
<dbReference type="AlphaFoldDB" id="A0AAW7YVD9"/>
<reference evidence="11" key="1">
    <citation type="submission" date="2023-07" db="EMBL/GenBank/DDBJ databases">
        <title>Genome content predicts the carbon catabolic preferences of heterotrophic bacteria.</title>
        <authorList>
            <person name="Gralka M."/>
        </authorList>
    </citation>
    <scope>NUCLEOTIDE SEQUENCE</scope>
    <source>
        <strain evidence="11">E2R20</strain>
    </source>
</reference>
<keyword evidence="7" id="KW-0472">Membrane</keyword>
<keyword evidence="6" id="KW-0573">Peptidoglycan synthesis</keyword>
<keyword evidence="4" id="KW-0812">Transmembrane</keyword>
<dbReference type="PANTHER" id="PTHR30627">
    <property type="entry name" value="PEPTIDOGLYCAN D,D-TRANSPEPTIDASE"/>
    <property type="match status" value="1"/>
</dbReference>
<feature type="non-terminal residue" evidence="11">
    <location>
        <position position="86"/>
    </location>
</feature>
<keyword evidence="5" id="KW-0133">Cell shape</keyword>
<feature type="domain" description="Penicillin-binding protein dimerisation" evidence="10">
    <location>
        <begin position="19"/>
        <end position="85"/>
    </location>
</feature>
<proteinExistence type="predicted"/>
<feature type="coiled-coil region" evidence="9">
    <location>
        <begin position="49"/>
        <end position="76"/>
    </location>
</feature>
<evidence type="ECO:0000313" key="12">
    <source>
        <dbReference type="Proteomes" id="UP001170310"/>
    </source>
</evidence>
<dbReference type="GO" id="GO:0009252">
    <property type="term" value="P:peptidoglycan biosynthetic process"/>
    <property type="evidence" value="ECO:0007669"/>
    <property type="project" value="UniProtKB-KW"/>
</dbReference>
<evidence type="ECO:0000256" key="7">
    <source>
        <dbReference type="ARBA" id="ARBA00022989"/>
    </source>
</evidence>
<evidence type="ECO:0000256" key="3">
    <source>
        <dbReference type="ARBA" id="ARBA00022475"/>
    </source>
</evidence>
<dbReference type="GO" id="GO:0008658">
    <property type="term" value="F:penicillin binding"/>
    <property type="evidence" value="ECO:0007669"/>
    <property type="project" value="InterPro"/>
</dbReference>
<sequence>HDTYTTRSNDNRIKVLPLAPPRGLVFDRNGALLAENRPNFSLEIIPENVDDLDQMILELSELLELSENDIERFEQNRKHTRRFKPV</sequence>
<name>A0AAW7YVD9_9STAP</name>
<feature type="non-terminal residue" evidence="11">
    <location>
        <position position="1"/>
    </location>
</feature>
<evidence type="ECO:0000256" key="5">
    <source>
        <dbReference type="ARBA" id="ARBA00022960"/>
    </source>
</evidence>
<comment type="caution">
    <text evidence="11">The sequence shown here is derived from an EMBL/GenBank/DDBJ whole genome shotgun (WGS) entry which is preliminary data.</text>
</comment>
<evidence type="ECO:0000256" key="4">
    <source>
        <dbReference type="ARBA" id="ARBA00022692"/>
    </source>
</evidence>
<keyword evidence="7" id="KW-1133">Transmembrane helix</keyword>
<evidence type="ECO:0000256" key="1">
    <source>
        <dbReference type="ARBA" id="ARBA00004167"/>
    </source>
</evidence>
<dbReference type="GO" id="GO:0071555">
    <property type="term" value="P:cell wall organization"/>
    <property type="evidence" value="ECO:0007669"/>
    <property type="project" value="UniProtKB-KW"/>
</dbReference>
<dbReference type="GO" id="GO:0005886">
    <property type="term" value="C:plasma membrane"/>
    <property type="evidence" value="ECO:0007669"/>
    <property type="project" value="UniProtKB-SubCell"/>
</dbReference>
<dbReference type="InterPro" id="IPR050515">
    <property type="entry name" value="Beta-lactam/transpept"/>
</dbReference>
<keyword evidence="12" id="KW-1185">Reference proteome</keyword>
<protein>
    <submittedName>
        <fullName evidence="11">Penicillin-binding protein 2</fullName>
    </submittedName>
</protein>
<dbReference type="Proteomes" id="UP001170310">
    <property type="component" value="Unassembled WGS sequence"/>
</dbReference>
<evidence type="ECO:0000256" key="6">
    <source>
        <dbReference type="ARBA" id="ARBA00022984"/>
    </source>
</evidence>
<dbReference type="PANTHER" id="PTHR30627:SF2">
    <property type="entry name" value="PEPTIDOGLYCAN D,D-TRANSPEPTIDASE MRDA"/>
    <property type="match status" value="1"/>
</dbReference>
<dbReference type="Gene3D" id="3.90.1310.10">
    <property type="entry name" value="Penicillin-binding protein 2a (Domain 2)"/>
    <property type="match status" value="1"/>
</dbReference>
<evidence type="ECO:0000256" key="9">
    <source>
        <dbReference type="SAM" id="Coils"/>
    </source>
</evidence>
<dbReference type="GO" id="GO:0071972">
    <property type="term" value="F:peptidoglycan L,D-transpeptidase activity"/>
    <property type="evidence" value="ECO:0007669"/>
    <property type="project" value="TreeGrafter"/>
</dbReference>
<dbReference type="Pfam" id="PF03717">
    <property type="entry name" value="PBP_dimer"/>
    <property type="match status" value="1"/>
</dbReference>
<keyword evidence="3" id="KW-1003">Cell membrane</keyword>
<evidence type="ECO:0000256" key="2">
    <source>
        <dbReference type="ARBA" id="ARBA00004236"/>
    </source>
</evidence>
<dbReference type="SUPFAM" id="SSF56519">
    <property type="entry name" value="Penicillin binding protein dimerisation domain"/>
    <property type="match status" value="1"/>
</dbReference>
<dbReference type="InterPro" id="IPR036138">
    <property type="entry name" value="PBP_dimer_sf"/>
</dbReference>
<evidence type="ECO:0000256" key="8">
    <source>
        <dbReference type="ARBA" id="ARBA00023316"/>
    </source>
</evidence>
<comment type="subcellular location">
    <subcellularLocation>
        <location evidence="2">Cell membrane</location>
    </subcellularLocation>
    <subcellularLocation>
        <location evidence="1">Membrane</location>
        <topology evidence="1">Single-pass membrane protein</topology>
    </subcellularLocation>
</comment>
<organism evidence="11 12">
    <name type="scientific">Staphylococcus pasteuri_A</name>
    <dbReference type="NCBI Taxonomy" id="3062664"/>
    <lineage>
        <taxon>Bacteria</taxon>
        <taxon>Bacillati</taxon>
        <taxon>Bacillota</taxon>
        <taxon>Bacilli</taxon>
        <taxon>Bacillales</taxon>
        <taxon>Staphylococcaceae</taxon>
        <taxon>Staphylococcus</taxon>
    </lineage>
</organism>
<keyword evidence="9" id="KW-0175">Coiled coil</keyword>
<dbReference type="EMBL" id="JAUOQO010000496">
    <property type="protein sequence ID" value="MDO6575313.1"/>
    <property type="molecule type" value="Genomic_DNA"/>
</dbReference>
<gene>
    <name evidence="11" type="ORF">Q4528_14450</name>
</gene>
<evidence type="ECO:0000313" key="11">
    <source>
        <dbReference type="EMBL" id="MDO6575313.1"/>
    </source>
</evidence>
<keyword evidence="8" id="KW-0961">Cell wall biogenesis/degradation</keyword>
<accession>A0AAW7YVD9</accession>